<sequence length="192" mass="21417">MKRICLAVLTLFLWNHAMAADIEEPQWTLVDTVGKVELREYAPSIRAVTRLHSSAETTSGFQRLAGFIFGGNDTGQKIAMTAPVEETLYTDSPVMAFTMPSEYALEDLPDPKDHSVTLQEMPGRTMAAIRFSGWATGGKVDRKTDELIQTLAQHGIATIGDPSLNQYNPPWTPPFLRRNEIMVEIKLPRADR</sequence>
<dbReference type="SUPFAM" id="SSF55136">
    <property type="entry name" value="Probable bacterial effector-binding domain"/>
    <property type="match status" value="1"/>
</dbReference>
<dbReference type="Pfam" id="PF04832">
    <property type="entry name" value="SOUL"/>
    <property type="match status" value="1"/>
</dbReference>
<dbReference type="Proteomes" id="UP000295554">
    <property type="component" value="Unassembled WGS sequence"/>
</dbReference>
<dbReference type="AlphaFoldDB" id="A0A4V2ZXJ4"/>
<accession>A0A4V2ZXJ4</accession>
<dbReference type="RefSeq" id="WP_133209615.1">
    <property type="nucleotide sequence ID" value="NZ_SMSE01000001.1"/>
</dbReference>
<evidence type="ECO:0000256" key="1">
    <source>
        <dbReference type="SAM" id="SignalP"/>
    </source>
</evidence>
<name>A0A4V2ZXJ4_9GAMM</name>
<comment type="caution">
    <text evidence="2">The sequence shown here is derived from an EMBL/GenBank/DDBJ whole genome shotgun (WGS) entry which is preliminary data.</text>
</comment>
<keyword evidence="1" id="KW-0732">Signal</keyword>
<dbReference type="OrthoDB" id="2156220at2"/>
<organism evidence="2 3">
    <name type="scientific">Seongchinamella unica</name>
    <dbReference type="NCBI Taxonomy" id="2547392"/>
    <lineage>
        <taxon>Bacteria</taxon>
        <taxon>Pseudomonadati</taxon>
        <taxon>Pseudomonadota</taxon>
        <taxon>Gammaproteobacteria</taxon>
        <taxon>Cellvibrionales</taxon>
        <taxon>Halieaceae</taxon>
        <taxon>Seongchinamella</taxon>
    </lineage>
</organism>
<dbReference type="EMBL" id="SMSE01000001">
    <property type="protein sequence ID" value="TDG15325.1"/>
    <property type="molecule type" value="Genomic_DNA"/>
</dbReference>
<dbReference type="InterPro" id="IPR006917">
    <property type="entry name" value="SOUL_heme-bd"/>
</dbReference>
<gene>
    <name evidence="2" type="ORF">E2F43_03575</name>
</gene>
<dbReference type="PANTHER" id="PTHR11220">
    <property type="entry name" value="HEME-BINDING PROTEIN-RELATED"/>
    <property type="match status" value="1"/>
</dbReference>
<reference evidence="2 3" key="1">
    <citation type="submission" date="2019-03" db="EMBL/GenBank/DDBJ databases">
        <title>Seongchinamella monodicae gen. nov., sp. nov., a novel member of the Gammaproteobacteria isolated from a tidal mudflat of beach.</title>
        <authorList>
            <person name="Yang H.G."/>
            <person name="Kang J.W."/>
            <person name="Lee S.D."/>
        </authorList>
    </citation>
    <scope>NUCLEOTIDE SEQUENCE [LARGE SCALE GENOMIC DNA]</scope>
    <source>
        <strain evidence="2 3">GH4-78</strain>
    </source>
</reference>
<dbReference type="PANTHER" id="PTHR11220:SF58">
    <property type="entry name" value="SOUL HEME-BINDING FAMILY PROTEIN"/>
    <property type="match status" value="1"/>
</dbReference>
<keyword evidence="3" id="KW-1185">Reference proteome</keyword>
<feature type="chain" id="PRO_5020598024" evidence="1">
    <location>
        <begin position="20"/>
        <end position="192"/>
    </location>
</feature>
<proteinExistence type="predicted"/>
<protein>
    <submittedName>
        <fullName evidence="2">Heme-binding protein</fullName>
    </submittedName>
</protein>
<dbReference type="InterPro" id="IPR011256">
    <property type="entry name" value="Reg_factor_effector_dom_sf"/>
</dbReference>
<feature type="signal peptide" evidence="1">
    <location>
        <begin position="1"/>
        <end position="19"/>
    </location>
</feature>
<evidence type="ECO:0000313" key="2">
    <source>
        <dbReference type="EMBL" id="TDG15325.1"/>
    </source>
</evidence>
<evidence type="ECO:0000313" key="3">
    <source>
        <dbReference type="Proteomes" id="UP000295554"/>
    </source>
</evidence>
<dbReference type="Gene3D" id="3.20.80.10">
    <property type="entry name" value="Regulatory factor, effector binding domain"/>
    <property type="match status" value="1"/>
</dbReference>